<name>A0ABT4Q8G5_9BACL</name>
<dbReference type="Proteomes" id="UP001527882">
    <property type="component" value="Unassembled WGS sequence"/>
</dbReference>
<gene>
    <name evidence="1" type="ORF">O9H85_11735</name>
</gene>
<evidence type="ECO:0000313" key="1">
    <source>
        <dbReference type="EMBL" id="MCZ8513081.1"/>
    </source>
</evidence>
<proteinExistence type="predicted"/>
<dbReference type="EMBL" id="JAQAGZ010000006">
    <property type="protein sequence ID" value="MCZ8513081.1"/>
    <property type="molecule type" value="Genomic_DNA"/>
</dbReference>
<accession>A0ABT4Q8G5</accession>
<evidence type="ECO:0000313" key="2">
    <source>
        <dbReference type="Proteomes" id="UP001527882"/>
    </source>
</evidence>
<dbReference type="RefSeq" id="WP_269881539.1">
    <property type="nucleotide sequence ID" value="NZ_JAQAGZ010000006.1"/>
</dbReference>
<reference evidence="1 2" key="1">
    <citation type="submission" date="2022-12" db="EMBL/GenBank/DDBJ databases">
        <title>Draft genome sequence of Paenibacillus sp. dW9.</title>
        <authorList>
            <person name="Choi E.-W."/>
            <person name="Kim D.-U."/>
        </authorList>
    </citation>
    <scope>NUCLEOTIDE SEQUENCE [LARGE SCALE GENOMIC DNA]</scope>
    <source>
        <strain evidence="2">dW9</strain>
    </source>
</reference>
<sequence length="351" mass="39083">MKANVLSVPRMNWNDCYNSLAMAIYGVSRYAGDRYSLEDVLFYTGQGFLVDADDTLGPMNGFGDGELLRGGLALLGFDAEWLGGNMHGEPWREETTADALSRVRDSIDRGLPAIGWNLDNYEHGLIYGYDDERQTLSIHDINARQGGELAYGQFGRGPCNGRPIGPELFVMTLKPRGPQPHLNVTRYTNEQDLSYRTAQRNALQTGIRLMEGSVRPAPDKRTGTPAIDVWINAVASGRAHPFFITYNLLWITSSWKRLVDFFVKSGLTHCMSLQDHALQLTMLDASKLFLDSFRAWLLLRQRLPFPKGGDLADPALRDAALSLLHEAKAAELQALDALRKVLDVLEAKAVQ</sequence>
<organism evidence="1 2">
    <name type="scientific">Paenibacillus gyeongsangnamensis</name>
    <dbReference type="NCBI Taxonomy" id="3388067"/>
    <lineage>
        <taxon>Bacteria</taxon>
        <taxon>Bacillati</taxon>
        <taxon>Bacillota</taxon>
        <taxon>Bacilli</taxon>
        <taxon>Bacillales</taxon>
        <taxon>Paenibacillaceae</taxon>
        <taxon>Paenibacillus</taxon>
    </lineage>
</organism>
<keyword evidence="2" id="KW-1185">Reference proteome</keyword>
<protein>
    <submittedName>
        <fullName evidence="1">Uncharacterized protein</fullName>
    </submittedName>
</protein>
<comment type="caution">
    <text evidence="1">The sequence shown here is derived from an EMBL/GenBank/DDBJ whole genome shotgun (WGS) entry which is preliminary data.</text>
</comment>